<comment type="caution">
    <text evidence="2">The sequence shown here is derived from an EMBL/GenBank/DDBJ whole genome shotgun (WGS) entry which is preliminary data.</text>
</comment>
<keyword evidence="1" id="KW-1133">Transmembrane helix</keyword>
<keyword evidence="1" id="KW-0812">Transmembrane</keyword>
<feature type="transmembrane region" description="Helical" evidence="1">
    <location>
        <begin position="209"/>
        <end position="231"/>
    </location>
</feature>
<organism evidence="2 3">
    <name type="scientific">Patiriisocius marinistellae</name>
    <dbReference type="NCBI Taxonomy" id="2494560"/>
    <lineage>
        <taxon>Bacteria</taxon>
        <taxon>Pseudomonadati</taxon>
        <taxon>Bacteroidota</taxon>
        <taxon>Flavobacteriia</taxon>
        <taxon>Flavobacteriales</taxon>
        <taxon>Flavobacteriaceae</taxon>
        <taxon>Patiriisocius</taxon>
    </lineage>
</organism>
<keyword evidence="3" id="KW-1185">Reference proteome</keyword>
<dbReference type="PANTHER" id="PTHR43471:SF1">
    <property type="entry name" value="ABC TRANSPORTER PERMEASE PROTEIN NOSY-RELATED"/>
    <property type="match status" value="1"/>
</dbReference>
<protein>
    <recommendedName>
        <fullName evidence="4">DUF3526 domain-containing protein</fullName>
    </recommendedName>
</protein>
<feature type="transmembrane region" description="Helical" evidence="1">
    <location>
        <begin position="177"/>
        <end position="197"/>
    </location>
</feature>
<dbReference type="GO" id="GO:0005886">
    <property type="term" value="C:plasma membrane"/>
    <property type="evidence" value="ECO:0007669"/>
    <property type="project" value="UniProtKB-SubCell"/>
</dbReference>
<evidence type="ECO:0008006" key="4">
    <source>
        <dbReference type="Google" id="ProtNLM"/>
    </source>
</evidence>
<dbReference type="PANTHER" id="PTHR43471">
    <property type="entry name" value="ABC TRANSPORTER PERMEASE"/>
    <property type="match status" value="1"/>
</dbReference>
<name>A0A5J4FXY4_9FLAO</name>
<feature type="transmembrane region" description="Helical" evidence="1">
    <location>
        <begin position="17"/>
        <end position="38"/>
    </location>
</feature>
<dbReference type="Pfam" id="PF12679">
    <property type="entry name" value="ABC2_membrane_2"/>
    <property type="match status" value="1"/>
</dbReference>
<feature type="transmembrane region" description="Helical" evidence="1">
    <location>
        <begin position="130"/>
        <end position="148"/>
    </location>
</feature>
<dbReference type="RefSeq" id="WP_172966862.1">
    <property type="nucleotide sequence ID" value="NZ_BKCF01000002.1"/>
</dbReference>
<feature type="transmembrane region" description="Helical" evidence="1">
    <location>
        <begin position="237"/>
        <end position="258"/>
    </location>
</feature>
<feature type="transmembrane region" description="Helical" evidence="1">
    <location>
        <begin position="441"/>
        <end position="461"/>
    </location>
</feature>
<dbReference type="Pfam" id="PF12040">
    <property type="entry name" value="DUF3526"/>
    <property type="match status" value="1"/>
</dbReference>
<dbReference type="Proteomes" id="UP000326994">
    <property type="component" value="Unassembled WGS sequence"/>
</dbReference>
<gene>
    <name evidence="2" type="ORF">ULMS_15420</name>
</gene>
<evidence type="ECO:0000313" key="3">
    <source>
        <dbReference type="Proteomes" id="UP000326994"/>
    </source>
</evidence>
<dbReference type="GO" id="GO:0140359">
    <property type="term" value="F:ABC-type transporter activity"/>
    <property type="evidence" value="ECO:0007669"/>
    <property type="project" value="InterPro"/>
</dbReference>
<accession>A0A5J4FXY4</accession>
<dbReference type="InterPro" id="IPR021913">
    <property type="entry name" value="DUF3526"/>
</dbReference>
<dbReference type="AlphaFoldDB" id="A0A5J4FXY4"/>
<keyword evidence="1" id="KW-0472">Membrane</keyword>
<reference evidence="2 3" key="1">
    <citation type="submission" date="2019-08" db="EMBL/GenBank/DDBJ databases">
        <title>Ulvibacter marinistellae sp. nov., isolated from a starfish, Patiria pectinifera.</title>
        <authorList>
            <person name="Kawano K."/>
            <person name="Ushijima N."/>
            <person name="Kihara M."/>
            <person name="Itoh H."/>
        </authorList>
    </citation>
    <scope>NUCLEOTIDE SEQUENCE [LARGE SCALE GENOMIC DNA]</scope>
    <source>
        <strain evidence="2 3">KK4</strain>
    </source>
</reference>
<evidence type="ECO:0000313" key="2">
    <source>
        <dbReference type="EMBL" id="GEQ86034.1"/>
    </source>
</evidence>
<sequence>MLQIIKNEWRFFVRSRIFLSISIAFIAILLLSVFLGNYQTQKQQQTHQNAKDHVRQQWVSIDEMNPHSAAHYGTYVFKPSNLLSSLDEGVNTVTGNVLRVEGHVQNEIIHSEASQMQAVSRFGKLKPSLLLQYIVPLLLIFLAFNTVSNEKQTGRLKLLVLQGAKPLQIILSKALSVWLYGVLLLTFILLVYGVLNFQSLNSEILIRTGLFFLTYCLYYFIISGLTVFFSARWQNATLSLTSMLGIWIIWTLFLPNILMSSVEKWNSLPSRNEFQSAMKEDRSKGLDGHNPADKRGIALKEKVLKEYGVDSLSQLPINFDGMRMQADEDYGNSVWDKHFGNNRDILQKQKKNFQLGGMVNPFISLQNTSMGFMASDNLHHQEFLLQVENYRRVFIKMLNDKQTFGGSKTGNWGWKEDNAFFKSVPDFDYKPTQISVVLPNYILDMFFMMLWSILVVVLIVLGTKKIQIV</sequence>
<proteinExistence type="predicted"/>
<evidence type="ECO:0000256" key="1">
    <source>
        <dbReference type="SAM" id="Phobius"/>
    </source>
</evidence>
<dbReference type="EMBL" id="BKCF01000002">
    <property type="protein sequence ID" value="GEQ86034.1"/>
    <property type="molecule type" value="Genomic_DNA"/>
</dbReference>